<evidence type="ECO:0000313" key="4">
    <source>
        <dbReference type="EMBL" id="GLR75161.1"/>
    </source>
</evidence>
<dbReference type="RefSeq" id="WP_105063200.1">
    <property type="nucleotide sequence ID" value="NZ_BSOU01000005.1"/>
</dbReference>
<dbReference type="InterPro" id="IPR044094">
    <property type="entry name" value="AtsA-like_MBL-fold"/>
</dbReference>
<comment type="caution">
    <text evidence="5">The sequence shown here is derived from an EMBL/GenBank/DDBJ whole genome shotgun (WGS) entry which is preliminary data.</text>
</comment>
<dbReference type="Proteomes" id="UP001156660">
    <property type="component" value="Unassembled WGS sequence"/>
</dbReference>
<evidence type="ECO:0000313" key="5">
    <source>
        <dbReference type="EMBL" id="PQJ93736.1"/>
    </source>
</evidence>
<reference evidence="4" key="4">
    <citation type="submission" date="2023-01" db="EMBL/GenBank/DDBJ databases">
        <title>Draft genome sequence of Aliivibrio sifiae strain NBRC 105001.</title>
        <authorList>
            <person name="Sun Q."/>
            <person name="Mori K."/>
        </authorList>
    </citation>
    <scope>NUCLEOTIDE SEQUENCE</scope>
    <source>
        <strain evidence="4">NBRC 105001</strain>
    </source>
</reference>
<dbReference type="Proteomes" id="UP000239273">
    <property type="component" value="Unassembled WGS sequence"/>
</dbReference>
<evidence type="ECO:0000313" key="7">
    <source>
        <dbReference type="Proteomes" id="UP001156660"/>
    </source>
</evidence>
<dbReference type="AlphaFoldDB" id="A0A2S7XJA0"/>
<dbReference type="EMBL" id="MSCP01000001">
    <property type="protein sequence ID" value="PQJ93736.1"/>
    <property type="molecule type" value="Genomic_DNA"/>
</dbReference>
<evidence type="ECO:0000313" key="6">
    <source>
        <dbReference type="Proteomes" id="UP000239273"/>
    </source>
</evidence>
<dbReference type="GO" id="GO:0042781">
    <property type="term" value="F:3'-tRNA processing endoribonuclease activity"/>
    <property type="evidence" value="ECO:0007669"/>
    <property type="project" value="TreeGrafter"/>
</dbReference>
<dbReference type="Pfam" id="PF12706">
    <property type="entry name" value="Lactamase_B_2"/>
    <property type="match status" value="1"/>
</dbReference>
<evidence type="ECO:0000256" key="1">
    <source>
        <dbReference type="ARBA" id="ARBA00022801"/>
    </source>
</evidence>
<dbReference type="EMBL" id="BSOU01000005">
    <property type="protein sequence ID" value="GLR75161.1"/>
    <property type="molecule type" value="Genomic_DNA"/>
</dbReference>
<gene>
    <name evidence="4" type="primary">ars</name>
    <name evidence="5" type="ORF">BTO23_06495</name>
    <name evidence="4" type="ORF">GCM10007855_20350</name>
</gene>
<evidence type="ECO:0000259" key="3">
    <source>
        <dbReference type="Pfam" id="PF12706"/>
    </source>
</evidence>
<sequence>MKQPLKALVVALGFTFGAANAYAISMEPLDKEYTLQVLGSGGPISDDLRASSAAVIWWKGKSRFMIDAGGGAYLRFGQSGAKLEDLDFLGITHFHTDHVTDLPAILKGGFFFNREDALDISGPTAGAGFPSLTEYMDAQFNSDKGAYAYLNGLLTGEGIFPVTLIDVPYQSKNETKVYDKDGVVITAFGIPHGNVPCLAYRIETSEGVFVVSADQNGTNPGFVDFAKGADILMMPMAIAEGADEEVSAFMHAKPSTVGKITAQINPKLLVVDHMMGLSLKFKAESLDIIKQYYKGEVFAARDLSSFPMNAVKDKTNEQ</sequence>
<dbReference type="CDD" id="cd07719">
    <property type="entry name" value="arylsulfatase_AtsA-like_MBL-fold"/>
    <property type="match status" value="1"/>
</dbReference>
<evidence type="ECO:0000256" key="2">
    <source>
        <dbReference type="SAM" id="SignalP"/>
    </source>
</evidence>
<dbReference type="SUPFAM" id="SSF56281">
    <property type="entry name" value="Metallo-hydrolase/oxidoreductase"/>
    <property type="match status" value="1"/>
</dbReference>
<feature type="chain" id="PRO_5015590259" evidence="2">
    <location>
        <begin position="22"/>
        <end position="318"/>
    </location>
</feature>
<dbReference type="InterPro" id="IPR001279">
    <property type="entry name" value="Metallo-B-lactamas"/>
</dbReference>
<feature type="signal peptide" evidence="2">
    <location>
        <begin position="1"/>
        <end position="21"/>
    </location>
</feature>
<reference evidence="7" key="3">
    <citation type="journal article" date="2019" name="Int. J. Syst. Evol. Microbiol.">
        <title>The Global Catalogue of Microorganisms (GCM) 10K type strain sequencing project: providing services to taxonomists for standard genome sequencing and annotation.</title>
        <authorList>
            <consortium name="The Broad Institute Genomics Platform"/>
            <consortium name="The Broad Institute Genome Sequencing Center for Infectious Disease"/>
            <person name="Wu L."/>
            <person name="Ma J."/>
        </authorList>
    </citation>
    <scope>NUCLEOTIDE SEQUENCE [LARGE SCALE GENOMIC DNA]</scope>
    <source>
        <strain evidence="7">NBRC 105001</strain>
    </source>
</reference>
<dbReference type="PANTHER" id="PTHR46018">
    <property type="entry name" value="ZINC PHOSPHODIESTERASE ELAC PROTEIN 1"/>
    <property type="match status" value="1"/>
</dbReference>
<name>A0A2S7XJA0_9GAMM</name>
<dbReference type="PANTHER" id="PTHR46018:SF2">
    <property type="entry name" value="ZINC PHOSPHODIESTERASE ELAC PROTEIN 1"/>
    <property type="match status" value="1"/>
</dbReference>
<dbReference type="Gene3D" id="3.60.15.10">
    <property type="entry name" value="Ribonuclease Z/Hydroxyacylglutathione hydrolase-like"/>
    <property type="match status" value="1"/>
</dbReference>
<proteinExistence type="predicted"/>
<accession>A0A2S7XJA0</accession>
<keyword evidence="2" id="KW-0732">Signal</keyword>
<protein>
    <submittedName>
        <fullName evidence="4">Arylsulfatase</fullName>
    </submittedName>
    <submittedName>
        <fullName evidence="5">MBL fold metallo-hydrolase</fullName>
    </submittedName>
</protein>
<reference evidence="5 6" key="2">
    <citation type="submission" date="2016-12" db="EMBL/GenBank/DDBJ databases">
        <title>Diversity of luminous bacteria.</title>
        <authorList>
            <person name="Yoshizawa S."/>
            <person name="Kogure K."/>
        </authorList>
    </citation>
    <scope>NUCLEOTIDE SEQUENCE [LARGE SCALE GENOMIC DNA]</scope>
    <source>
        <strain evidence="5 6">NBRC 105001</strain>
    </source>
</reference>
<dbReference type="InterPro" id="IPR036866">
    <property type="entry name" value="RibonucZ/Hydroxyglut_hydro"/>
</dbReference>
<keyword evidence="7" id="KW-1185">Reference proteome</keyword>
<keyword evidence="1 5" id="KW-0378">Hydrolase</keyword>
<organism evidence="5 6">
    <name type="scientific">Aliivibrio sifiae</name>
    <dbReference type="NCBI Taxonomy" id="566293"/>
    <lineage>
        <taxon>Bacteria</taxon>
        <taxon>Pseudomonadati</taxon>
        <taxon>Pseudomonadota</taxon>
        <taxon>Gammaproteobacteria</taxon>
        <taxon>Vibrionales</taxon>
        <taxon>Vibrionaceae</taxon>
        <taxon>Aliivibrio</taxon>
    </lineage>
</organism>
<dbReference type="OrthoDB" id="9803916at2"/>
<feature type="domain" description="Metallo-beta-lactamase" evidence="3">
    <location>
        <begin position="63"/>
        <end position="274"/>
    </location>
</feature>
<reference evidence="4" key="1">
    <citation type="journal article" date="2014" name="Int. J. Syst. Evol. Microbiol.">
        <title>Complete genome of a new Firmicutes species belonging to the dominant human colonic microbiota ('Ruminococcus bicirculans') reveals two chromosomes and a selective capacity to utilize plant glucans.</title>
        <authorList>
            <consortium name="NISC Comparative Sequencing Program"/>
            <person name="Wegmann U."/>
            <person name="Louis P."/>
            <person name="Goesmann A."/>
            <person name="Henrissat B."/>
            <person name="Duncan S.H."/>
            <person name="Flint H.J."/>
        </authorList>
    </citation>
    <scope>NUCLEOTIDE SEQUENCE</scope>
    <source>
        <strain evidence="4">NBRC 105001</strain>
    </source>
</reference>